<feature type="compositionally biased region" description="Basic residues" evidence="1">
    <location>
        <begin position="1"/>
        <end position="10"/>
    </location>
</feature>
<evidence type="ECO:0000313" key="2">
    <source>
        <dbReference type="EMBL" id="GAH66722.1"/>
    </source>
</evidence>
<reference evidence="2" key="1">
    <citation type="journal article" date="2014" name="Front. Microbiol.">
        <title>High frequency of phylogenetically diverse reductive dehalogenase-homologous genes in deep subseafloor sedimentary metagenomes.</title>
        <authorList>
            <person name="Kawai M."/>
            <person name="Futagami T."/>
            <person name="Toyoda A."/>
            <person name="Takaki Y."/>
            <person name="Nishi S."/>
            <person name="Hori S."/>
            <person name="Arai W."/>
            <person name="Tsubouchi T."/>
            <person name="Morono Y."/>
            <person name="Uchiyama I."/>
            <person name="Ito T."/>
            <person name="Fujiyama A."/>
            <person name="Inagaki F."/>
            <person name="Takami H."/>
        </authorList>
    </citation>
    <scope>NUCLEOTIDE SEQUENCE</scope>
    <source>
        <strain evidence="2">Expedition CK06-06</strain>
    </source>
</reference>
<organism evidence="2">
    <name type="scientific">marine sediment metagenome</name>
    <dbReference type="NCBI Taxonomy" id="412755"/>
    <lineage>
        <taxon>unclassified sequences</taxon>
        <taxon>metagenomes</taxon>
        <taxon>ecological metagenomes</taxon>
    </lineage>
</organism>
<dbReference type="AlphaFoldDB" id="X1HBF4"/>
<accession>X1HBF4</accession>
<name>X1HBF4_9ZZZZ</name>
<comment type="caution">
    <text evidence="2">The sequence shown here is derived from an EMBL/GenBank/DDBJ whole genome shotgun (WGS) entry which is preliminary data.</text>
</comment>
<sequence>MKIKGQNRKIQRLEQIKSTSAARWEKKSDDGKFTVDCRVGGVA</sequence>
<dbReference type="EMBL" id="BARU01028100">
    <property type="protein sequence ID" value="GAH66722.1"/>
    <property type="molecule type" value="Genomic_DNA"/>
</dbReference>
<protein>
    <submittedName>
        <fullName evidence="2">Uncharacterized protein</fullName>
    </submittedName>
</protein>
<proteinExistence type="predicted"/>
<gene>
    <name evidence="2" type="ORF">S03H2_44900</name>
</gene>
<feature type="region of interest" description="Disordered" evidence="1">
    <location>
        <begin position="1"/>
        <end position="27"/>
    </location>
</feature>
<evidence type="ECO:0000256" key="1">
    <source>
        <dbReference type="SAM" id="MobiDB-lite"/>
    </source>
</evidence>